<dbReference type="EMBL" id="BOOY01000025">
    <property type="protein sequence ID" value="GIJ03894.1"/>
    <property type="molecule type" value="Genomic_DNA"/>
</dbReference>
<evidence type="ECO:0000259" key="7">
    <source>
        <dbReference type="Pfam" id="PF01061"/>
    </source>
</evidence>
<dbReference type="AlphaFoldDB" id="A0A8J3Y9L5"/>
<feature type="transmembrane region" description="Helical" evidence="6">
    <location>
        <begin position="65"/>
        <end position="91"/>
    </location>
</feature>
<feature type="domain" description="ABC-2 type transporter transmembrane" evidence="7">
    <location>
        <begin position="26"/>
        <end position="201"/>
    </location>
</feature>
<feature type="transmembrane region" description="Helical" evidence="6">
    <location>
        <begin position="145"/>
        <end position="170"/>
    </location>
</feature>
<organism evidence="8 9">
    <name type="scientific">Spirilliplanes yamanashiensis</name>
    <dbReference type="NCBI Taxonomy" id="42233"/>
    <lineage>
        <taxon>Bacteria</taxon>
        <taxon>Bacillati</taxon>
        <taxon>Actinomycetota</taxon>
        <taxon>Actinomycetes</taxon>
        <taxon>Micromonosporales</taxon>
        <taxon>Micromonosporaceae</taxon>
        <taxon>Spirilliplanes</taxon>
    </lineage>
</organism>
<sequence>MSSGTFTPAPGRAPTATLLAKHTRFEIMLTARRGEALVLSMAVPVVAMLAAGLTDVIRIPGDDRLGWVVPGALALTVMSTALTGQAITVGYERFYGVLKRLGASPLSRSGLLVSKTAAIFALVLVQALVVAAVGVAVGWRPHLGGLAGAVGVTLLATIAYSGIALVLASVLRPETTTAAATLLYAVMLAGGGAIFPIPGLSGAGLLVPVAAHAEGLRAALLDNAAVPAGCWYALGLWSVVSVYLAARTFRWE</sequence>
<evidence type="ECO:0000256" key="6">
    <source>
        <dbReference type="SAM" id="Phobius"/>
    </source>
</evidence>
<dbReference type="GO" id="GO:0140359">
    <property type="term" value="F:ABC-type transporter activity"/>
    <property type="evidence" value="ECO:0007669"/>
    <property type="project" value="InterPro"/>
</dbReference>
<evidence type="ECO:0000313" key="8">
    <source>
        <dbReference type="EMBL" id="GIJ03894.1"/>
    </source>
</evidence>
<feature type="transmembrane region" description="Helical" evidence="6">
    <location>
        <begin position="226"/>
        <end position="246"/>
    </location>
</feature>
<keyword evidence="3 6" id="KW-1133">Transmembrane helix</keyword>
<dbReference type="GO" id="GO:0043190">
    <property type="term" value="C:ATP-binding cassette (ABC) transporter complex"/>
    <property type="evidence" value="ECO:0007669"/>
    <property type="project" value="InterPro"/>
</dbReference>
<evidence type="ECO:0000256" key="1">
    <source>
        <dbReference type="ARBA" id="ARBA00004141"/>
    </source>
</evidence>
<keyword evidence="4 6" id="KW-0472">Membrane</keyword>
<dbReference type="InterPro" id="IPR051784">
    <property type="entry name" value="Nod_factor_ABC_transporter"/>
</dbReference>
<name>A0A8J3Y9L5_9ACTN</name>
<dbReference type="GO" id="GO:0046677">
    <property type="term" value="P:response to antibiotic"/>
    <property type="evidence" value="ECO:0007669"/>
    <property type="project" value="UniProtKB-KW"/>
</dbReference>
<comment type="caution">
    <text evidence="8">The sequence shown here is derived from an EMBL/GenBank/DDBJ whole genome shotgun (WGS) entry which is preliminary data.</text>
</comment>
<dbReference type="InterPro" id="IPR013525">
    <property type="entry name" value="ABC2_TM"/>
</dbReference>
<evidence type="ECO:0000256" key="4">
    <source>
        <dbReference type="ARBA" id="ARBA00023136"/>
    </source>
</evidence>
<dbReference type="RefSeq" id="WP_203939146.1">
    <property type="nucleotide sequence ID" value="NZ_BAAAGJ010000002.1"/>
</dbReference>
<proteinExistence type="predicted"/>
<evidence type="ECO:0000313" key="9">
    <source>
        <dbReference type="Proteomes" id="UP000652013"/>
    </source>
</evidence>
<feature type="transmembrane region" description="Helical" evidence="6">
    <location>
        <begin position="112"/>
        <end position="139"/>
    </location>
</feature>
<reference evidence="8" key="1">
    <citation type="submission" date="2021-01" db="EMBL/GenBank/DDBJ databases">
        <title>Whole genome shotgun sequence of Spirilliplanes yamanashiensis NBRC 15828.</title>
        <authorList>
            <person name="Komaki H."/>
            <person name="Tamura T."/>
        </authorList>
    </citation>
    <scope>NUCLEOTIDE SEQUENCE</scope>
    <source>
        <strain evidence="8">NBRC 15828</strain>
    </source>
</reference>
<dbReference type="PIRSF" id="PIRSF006648">
    <property type="entry name" value="DrrB"/>
    <property type="match status" value="1"/>
</dbReference>
<protein>
    <submittedName>
        <fullName evidence="8">Transport permease protein</fullName>
    </submittedName>
</protein>
<keyword evidence="2 6" id="KW-0812">Transmembrane</keyword>
<feature type="transmembrane region" description="Helical" evidence="6">
    <location>
        <begin position="36"/>
        <end position="53"/>
    </location>
</feature>
<dbReference type="Pfam" id="PF01061">
    <property type="entry name" value="ABC2_membrane"/>
    <property type="match status" value="1"/>
</dbReference>
<evidence type="ECO:0000256" key="5">
    <source>
        <dbReference type="ARBA" id="ARBA00023251"/>
    </source>
</evidence>
<feature type="transmembrane region" description="Helical" evidence="6">
    <location>
        <begin position="182"/>
        <end position="206"/>
    </location>
</feature>
<dbReference type="Proteomes" id="UP000652013">
    <property type="component" value="Unassembled WGS sequence"/>
</dbReference>
<comment type="subcellular location">
    <subcellularLocation>
        <location evidence="1">Membrane</location>
        <topology evidence="1">Multi-pass membrane protein</topology>
    </subcellularLocation>
</comment>
<gene>
    <name evidence="8" type="ORF">Sya03_32460</name>
</gene>
<evidence type="ECO:0000256" key="3">
    <source>
        <dbReference type="ARBA" id="ARBA00022989"/>
    </source>
</evidence>
<dbReference type="InterPro" id="IPR000412">
    <property type="entry name" value="ABC_2_transport"/>
</dbReference>
<dbReference type="PANTHER" id="PTHR43229">
    <property type="entry name" value="NODULATION PROTEIN J"/>
    <property type="match status" value="1"/>
</dbReference>
<dbReference type="PANTHER" id="PTHR43229:SF2">
    <property type="entry name" value="NODULATION PROTEIN J"/>
    <property type="match status" value="1"/>
</dbReference>
<keyword evidence="9" id="KW-1185">Reference proteome</keyword>
<evidence type="ECO:0000256" key="2">
    <source>
        <dbReference type="ARBA" id="ARBA00022692"/>
    </source>
</evidence>
<accession>A0A8J3Y9L5</accession>
<keyword evidence="5" id="KW-0046">Antibiotic resistance</keyword>